<dbReference type="EMBL" id="WHJC01000349">
    <property type="protein sequence ID" value="MPQ44890.1"/>
    <property type="molecule type" value="Genomic_DNA"/>
</dbReference>
<evidence type="ECO:0000313" key="2">
    <source>
        <dbReference type="Proteomes" id="UP000430345"/>
    </source>
</evidence>
<sequence>MNNLKLSPPWQTLRNKIFNTIGQSPCIYISELIPYNANYMIKITVKFNDIAKALRTILPKYYIFGNIKVFILIFNCTNKIVEFNATSEYSLKDVSNLFSISLKNNPLFKGTIISETPPLFTKQYSGEVIVIIDKTIIQFYNDDLSDFCQNFNEVASKVFSSILIKNFPSTKKTTLIKVNFTTYDYNCLKNKKII</sequence>
<evidence type="ECO:0000313" key="1">
    <source>
        <dbReference type="EMBL" id="MPQ44890.1"/>
    </source>
</evidence>
<keyword evidence="2" id="KW-1185">Reference proteome</keyword>
<reference evidence="1 2" key="1">
    <citation type="submission" date="2019-10" db="EMBL/GenBank/DDBJ databases">
        <title>The Genome Sequence of Clostridium tarantellae Isolated from Fish Brain.</title>
        <authorList>
            <person name="Bano L."/>
            <person name="Kiel M."/>
            <person name="Sales G."/>
            <person name="Doxey A.C."/>
            <person name="Mansfield M.J."/>
            <person name="Schiavone M."/>
            <person name="Rossetto O."/>
            <person name="Pirazzini M."/>
            <person name="Dobrindt U."/>
            <person name="Montecucco C."/>
        </authorList>
    </citation>
    <scope>NUCLEOTIDE SEQUENCE [LARGE SCALE GENOMIC DNA]</scope>
    <source>
        <strain evidence="1 2">DSM 3997</strain>
    </source>
</reference>
<protein>
    <submittedName>
        <fullName evidence="1">Uncharacterized protein</fullName>
    </submittedName>
</protein>
<accession>A0A6I1MPP8</accession>
<dbReference type="AlphaFoldDB" id="A0A6I1MPP8"/>
<name>A0A6I1MPP8_9CLOT</name>
<gene>
    <name evidence="1" type="ORF">GBZ86_14205</name>
</gene>
<dbReference type="OrthoDB" id="2591282at2"/>
<comment type="caution">
    <text evidence="1">The sequence shown here is derived from an EMBL/GenBank/DDBJ whole genome shotgun (WGS) entry which is preliminary data.</text>
</comment>
<proteinExistence type="predicted"/>
<dbReference type="RefSeq" id="WP_152891747.1">
    <property type="nucleotide sequence ID" value="NZ_WHJC01000349.1"/>
</dbReference>
<dbReference type="Proteomes" id="UP000430345">
    <property type="component" value="Unassembled WGS sequence"/>
</dbReference>
<organism evidence="1 2">
    <name type="scientific">Clostridium tarantellae</name>
    <dbReference type="NCBI Taxonomy" id="39493"/>
    <lineage>
        <taxon>Bacteria</taxon>
        <taxon>Bacillati</taxon>
        <taxon>Bacillota</taxon>
        <taxon>Clostridia</taxon>
        <taxon>Eubacteriales</taxon>
        <taxon>Clostridiaceae</taxon>
        <taxon>Clostridium</taxon>
    </lineage>
</organism>